<dbReference type="EC" id="4.1.1.65" evidence="3"/>
<protein>
    <recommendedName>
        <fullName evidence="3">phosphatidylserine decarboxylase</fullName>
        <ecNumber evidence="3">4.1.1.65</ecNumber>
    </recommendedName>
</protein>
<comment type="pathway">
    <text evidence="12">Phospholipid metabolism; phosphatidylethanolamine biosynthesis.</text>
</comment>
<keyword evidence="14" id="KW-1185">Reference proteome</keyword>
<organism evidence="13 14">
    <name type="scientific">Alicyclobacillus fastidiosus</name>
    <dbReference type="NCBI Taxonomy" id="392011"/>
    <lineage>
        <taxon>Bacteria</taxon>
        <taxon>Bacillati</taxon>
        <taxon>Bacillota</taxon>
        <taxon>Bacilli</taxon>
        <taxon>Bacillales</taxon>
        <taxon>Alicyclobacillaceae</taxon>
        <taxon>Alicyclobacillus</taxon>
    </lineage>
</organism>
<evidence type="ECO:0000313" key="13">
    <source>
        <dbReference type="EMBL" id="MFB5191546.1"/>
    </source>
</evidence>
<evidence type="ECO:0000256" key="4">
    <source>
        <dbReference type="ARBA" id="ARBA00022516"/>
    </source>
</evidence>
<evidence type="ECO:0000256" key="2">
    <source>
        <dbReference type="ARBA" id="ARBA00005189"/>
    </source>
</evidence>
<proteinExistence type="predicted"/>
<comment type="cofactor">
    <cofactor evidence="1">
        <name>pyruvate</name>
        <dbReference type="ChEBI" id="CHEBI:15361"/>
    </cofactor>
</comment>
<keyword evidence="6" id="KW-0443">Lipid metabolism</keyword>
<dbReference type="PANTHER" id="PTHR10067">
    <property type="entry name" value="PHOSPHATIDYLSERINE DECARBOXYLASE"/>
    <property type="match status" value="1"/>
</dbReference>
<keyword evidence="5" id="KW-0210">Decarboxylase</keyword>
<keyword evidence="4" id="KW-0444">Lipid biosynthesis</keyword>
<keyword evidence="10" id="KW-1208">Phospholipid metabolism</keyword>
<dbReference type="Proteomes" id="UP001579974">
    <property type="component" value="Unassembled WGS sequence"/>
</dbReference>
<evidence type="ECO:0000256" key="8">
    <source>
        <dbReference type="ARBA" id="ARBA00023209"/>
    </source>
</evidence>
<sequence>MKSFVIQCALRLMPKRAYTSLLGRIVRSRWSARLIPWYARHFSIAVDELAKPIHEHVSLGEFFSRKLSAEARPISVGVVSPVDGVVSSMGRIDGHTLLQVKGQTYTLDEFLADDVAAGRYAQGWYITLYLSPSDYHRIHAPTDCTARHYRHIPGTLYPVNAHGVQHIPKLFVQNERVITYFDSADGPFVMAKVGAAGVGTVVVPFGQLPSRRNRSRGRMHDASCHATFEKGEEVGYFALGSTVVLLFPPAWPLRFVVKSGEKVRMGHTIATVVR</sequence>
<keyword evidence="9 13" id="KW-0456">Lyase</keyword>
<dbReference type="PANTHER" id="PTHR10067:SF6">
    <property type="entry name" value="PHOSPHATIDYLSERINE DECARBOXYLASE PROENZYME, MITOCHONDRIAL"/>
    <property type="match status" value="1"/>
</dbReference>
<evidence type="ECO:0000256" key="9">
    <source>
        <dbReference type="ARBA" id="ARBA00023239"/>
    </source>
</evidence>
<evidence type="ECO:0000256" key="3">
    <source>
        <dbReference type="ARBA" id="ARBA00012243"/>
    </source>
</evidence>
<comment type="pathway">
    <text evidence="2">Lipid metabolism.</text>
</comment>
<evidence type="ECO:0000256" key="5">
    <source>
        <dbReference type="ARBA" id="ARBA00022793"/>
    </source>
</evidence>
<keyword evidence="8" id="KW-0594">Phospholipid biosynthesis</keyword>
<accession>A0ABV5AH34</accession>
<dbReference type="GO" id="GO:0004609">
    <property type="term" value="F:phosphatidylserine decarboxylase activity"/>
    <property type="evidence" value="ECO:0007669"/>
    <property type="project" value="UniProtKB-EC"/>
</dbReference>
<dbReference type="InterPro" id="IPR003817">
    <property type="entry name" value="PS_Dcarbxylase"/>
</dbReference>
<keyword evidence="7" id="KW-0865">Zymogen</keyword>
<gene>
    <name evidence="13" type="primary">asd</name>
    <name evidence="13" type="ORF">KKP3000_000320</name>
</gene>
<keyword evidence="11" id="KW-0670">Pyruvate</keyword>
<dbReference type="NCBIfam" id="TIGR00163">
    <property type="entry name" value="PS_decarb"/>
    <property type="match status" value="1"/>
</dbReference>
<reference evidence="13 14" key="1">
    <citation type="journal article" date="2024" name="Int. J. Mol. Sci.">
        <title>Exploration of Alicyclobacillus spp. Genome in Search of Antibiotic Resistance.</title>
        <authorList>
            <person name="Bucka-Kolendo J."/>
            <person name="Kiousi D.E."/>
            <person name="Dekowska A."/>
            <person name="Mikolajczuk-Szczyrba A."/>
            <person name="Karadedos D.M."/>
            <person name="Michael P."/>
            <person name="Galanis A."/>
            <person name="Sokolowska B."/>
        </authorList>
    </citation>
    <scope>NUCLEOTIDE SEQUENCE [LARGE SCALE GENOMIC DNA]</scope>
    <source>
        <strain evidence="13 14">KKP 3000</strain>
    </source>
</reference>
<evidence type="ECO:0000256" key="12">
    <source>
        <dbReference type="ARBA" id="ARBA00024326"/>
    </source>
</evidence>
<dbReference type="InterPro" id="IPR033177">
    <property type="entry name" value="PSD-B"/>
</dbReference>
<evidence type="ECO:0000256" key="11">
    <source>
        <dbReference type="ARBA" id="ARBA00023317"/>
    </source>
</evidence>
<evidence type="ECO:0000256" key="1">
    <source>
        <dbReference type="ARBA" id="ARBA00001928"/>
    </source>
</evidence>
<dbReference type="EMBL" id="JBDXSU010000012">
    <property type="protein sequence ID" value="MFB5191546.1"/>
    <property type="molecule type" value="Genomic_DNA"/>
</dbReference>
<comment type="caution">
    <text evidence="13">The sequence shown here is derived from an EMBL/GenBank/DDBJ whole genome shotgun (WGS) entry which is preliminary data.</text>
</comment>
<name>A0ABV5AH34_9BACL</name>
<evidence type="ECO:0000256" key="6">
    <source>
        <dbReference type="ARBA" id="ARBA00023098"/>
    </source>
</evidence>
<evidence type="ECO:0000256" key="10">
    <source>
        <dbReference type="ARBA" id="ARBA00023264"/>
    </source>
</evidence>
<evidence type="ECO:0000256" key="7">
    <source>
        <dbReference type="ARBA" id="ARBA00023145"/>
    </source>
</evidence>
<dbReference type="Pfam" id="PF02666">
    <property type="entry name" value="PS_Dcarbxylase"/>
    <property type="match status" value="1"/>
</dbReference>
<evidence type="ECO:0000313" key="14">
    <source>
        <dbReference type="Proteomes" id="UP001579974"/>
    </source>
</evidence>
<dbReference type="RefSeq" id="WP_275473066.1">
    <property type="nucleotide sequence ID" value="NZ_CP162940.1"/>
</dbReference>